<dbReference type="PANTHER" id="PTHR33938:SF15">
    <property type="entry name" value="FERULOYL ESTERASE B-RELATED"/>
    <property type="match status" value="1"/>
</dbReference>
<keyword evidence="4 8" id="KW-0732">Signal</keyword>
<dbReference type="Pfam" id="PF07519">
    <property type="entry name" value="Tannase"/>
    <property type="match status" value="1"/>
</dbReference>
<evidence type="ECO:0000256" key="4">
    <source>
        <dbReference type="ARBA" id="ARBA00022729"/>
    </source>
</evidence>
<dbReference type="RefSeq" id="WP_339968473.1">
    <property type="nucleotide sequence ID" value="NZ_JBBHJY010000008.1"/>
</dbReference>
<keyword evidence="5 9" id="KW-0378">Hydrolase</keyword>
<gene>
    <name evidence="9" type="ORF">WG900_15575</name>
</gene>
<dbReference type="EMBL" id="JBBHJY010000008">
    <property type="protein sequence ID" value="MEJ6011339.1"/>
    <property type="molecule type" value="Genomic_DNA"/>
</dbReference>
<evidence type="ECO:0000313" key="9">
    <source>
        <dbReference type="EMBL" id="MEJ6011339.1"/>
    </source>
</evidence>
<keyword evidence="6" id="KW-0106">Calcium</keyword>
<evidence type="ECO:0000256" key="8">
    <source>
        <dbReference type="SAM" id="SignalP"/>
    </source>
</evidence>
<protein>
    <submittedName>
        <fullName evidence="9">Tannase/feruloyl esterase family alpha/beta hydrolase</fullName>
    </submittedName>
</protein>
<evidence type="ECO:0000256" key="7">
    <source>
        <dbReference type="ARBA" id="ARBA00023157"/>
    </source>
</evidence>
<name>A0ABU8SBN6_9SPHN</name>
<dbReference type="Proteomes" id="UP001379235">
    <property type="component" value="Unassembled WGS sequence"/>
</dbReference>
<comment type="similarity">
    <text evidence="1">Belongs to the tannase family.</text>
</comment>
<evidence type="ECO:0000256" key="5">
    <source>
        <dbReference type="ARBA" id="ARBA00022801"/>
    </source>
</evidence>
<evidence type="ECO:0000313" key="10">
    <source>
        <dbReference type="Proteomes" id="UP001379235"/>
    </source>
</evidence>
<accession>A0ABU8SBN6</accession>
<dbReference type="SUPFAM" id="SSF53474">
    <property type="entry name" value="alpha/beta-Hydrolases"/>
    <property type="match status" value="1"/>
</dbReference>
<evidence type="ECO:0000256" key="6">
    <source>
        <dbReference type="ARBA" id="ARBA00022837"/>
    </source>
</evidence>
<dbReference type="PANTHER" id="PTHR33938">
    <property type="entry name" value="FERULOYL ESTERASE B-RELATED"/>
    <property type="match status" value="1"/>
</dbReference>
<dbReference type="GO" id="GO:0016787">
    <property type="term" value="F:hydrolase activity"/>
    <property type="evidence" value="ECO:0007669"/>
    <property type="project" value="UniProtKB-KW"/>
</dbReference>
<proteinExistence type="inferred from homology"/>
<organism evidence="9 10">
    <name type="scientific">Novosphingobium aquae</name>
    <dbReference type="NCBI Taxonomy" id="3133435"/>
    <lineage>
        <taxon>Bacteria</taxon>
        <taxon>Pseudomonadati</taxon>
        <taxon>Pseudomonadota</taxon>
        <taxon>Alphaproteobacteria</taxon>
        <taxon>Sphingomonadales</taxon>
        <taxon>Sphingomonadaceae</taxon>
        <taxon>Novosphingobium</taxon>
    </lineage>
</organism>
<dbReference type="Gene3D" id="3.40.50.1820">
    <property type="entry name" value="alpha/beta hydrolase"/>
    <property type="match status" value="1"/>
</dbReference>
<evidence type="ECO:0000256" key="2">
    <source>
        <dbReference type="ARBA" id="ARBA00022487"/>
    </source>
</evidence>
<dbReference type="InterPro" id="IPR011118">
    <property type="entry name" value="Tannase/feruloyl_esterase"/>
</dbReference>
<feature type="signal peptide" evidence="8">
    <location>
        <begin position="1"/>
        <end position="22"/>
    </location>
</feature>
<reference evidence="9 10" key="1">
    <citation type="submission" date="2024-03" db="EMBL/GenBank/DDBJ databases">
        <authorList>
            <person name="Jo J.-H."/>
        </authorList>
    </citation>
    <scope>NUCLEOTIDE SEQUENCE [LARGE SCALE GENOMIC DNA]</scope>
    <source>
        <strain evidence="9 10">AS3R-12</strain>
    </source>
</reference>
<feature type="chain" id="PRO_5046081123" evidence="8">
    <location>
        <begin position="23"/>
        <end position="561"/>
    </location>
</feature>
<keyword evidence="2" id="KW-0719">Serine esterase</keyword>
<keyword evidence="3" id="KW-0479">Metal-binding</keyword>
<sequence>MAVIKQIALATVSLAAAGSVLAFPLPIGSGAGVAQASSGTSPQSQDVCTRLADLRLKDVTITMATSLAEGAPVPNSGLSSMFGNAPVVGKASAAMCRVAGRIRPTATSDIGFEVWLPATGWDGRMHGIGIGGFAGAIDYFTLGQAVKAGQAAVATDTGHRGNMQESAWSKGQPEKVRDYSWRAVHLSTVAAKQVIAAFYGKRPDKSYFVGCSGGGRQGLVEAARFPEDYDGIVSGAPAASFTELAMALVNAHQAQIPPGAAMRPTQTKFLQEEVLRQCDAGDGQSDGLIDDPRQCRFDASKLLCSNSNSPQCFSDAQVGALKRLHAGPRNSAGFQLAGGYLPSGSEAGDPAPLLGWEGYLMSGGNSSTAGRGLADGMLDGLIQNQFATVQTFDFDRHPAKLRTASRELDAPPNLSRFFARGGKLIIWHGWADAAIPPEASLRYHAAMLRQSGAKAKDSVRLFMVPGVQHCFGGKGADVFGQSGAPGVNETPDRNMVMAMQNWAEGQRSAPQSFIGRRGHGGGMFGPTASGPERQRLLCAWPKKAVLQSGADPDKAASYTCS</sequence>
<evidence type="ECO:0000256" key="3">
    <source>
        <dbReference type="ARBA" id="ARBA00022723"/>
    </source>
</evidence>
<comment type="caution">
    <text evidence="9">The sequence shown here is derived from an EMBL/GenBank/DDBJ whole genome shotgun (WGS) entry which is preliminary data.</text>
</comment>
<dbReference type="InterPro" id="IPR029058">
    <property type="entry name" value="AB_hydrolase_fold"/>
</dbReference>
<keyword evidence="10" id="KW-1185">Reference proteome</keyword>
<evidence type="ECO:0000256" key="1">
    <source>
        <dbReference type="ARBA" id="ARBA00006249"/>
    </source>
</evidence>
<keyword evidence="7" id="KW-1015">Disulfide bond</keyword>